<dbReference type="PANTHER" id="PTHR10963:SF60">
    <property type="entry name" value="GRAM-NEGATIVE BACTERIA-BINDING PROTEIN 1-RELATED"/>
    <property type="match status" value="1"/>
</dbReference>
<dbReference type="Pfam" id="PF00722">
    <property type="entry name" value="Glyco_hydro_16"/>
    <property type="match status" value="1"/>
</dbReference>
<protein>
    <recommendedName>
        <fullName evidence="1">GH16 domain-containing protein</fullName>
    </recommendedName>
</protein>
<gene>
    <name evidence="2" type="ORF">EYC84_005633</name>
</gene>
<dbReference type="InterPro" id="IPR050546">
    <property type="entry name" value="Glycosyl_Hydrlase_16"/>
</dbReference>
<feature type="domain" description="GH16" evidence="1">
    <location>
        <begin position="1"/>
        <end position="264"/>
    </location>
</feature>
<evidence type="ECO:0000313" key="3">
    <source>
        <dbReference type="Proteomes" id="UP000322873"/>
    </source>
</evidence>
<dbReference type="PROSITE" id="PS51762">
    <property type="entry name" value="GH16_2"/>
    <property type="match status" value="1"/>
</dbReference>
<dbReference type="PANTHER" id="PTHR10963">
    <property type="entry name" value="GLYCOSYL HYDROLASE-RELATED"/>
    <property type="match status" value="1"/>
</dbReference>
<dbReference type="EMBL" id="VICG01000003">
    <property type="protein sequence ID" value="KAA8574111.1"/>
    <property type="molecule type" value="Genomic_DNA"/>
</dbReference>
<dbReference type="GO" id="GO:0004553">
    <property type="term" value="F:hydrolase activity, hydrolyzing O-glycosyl compounds"/>
    <property type="evidence" value="ECO:0007669"/>
    <property type="project" value="InterPro"/>
</dbReference>
<accession>A0A5M9JXZ7</accession>
<reference evidence="2 3" key="1">
    <citation type="submission" date="2019-06" db="EMBL/GenBank/DDBJ databases">
        <title>Genome Sequence of the Brown Rot Fungal Pathogen Monilinia fructicola.</title>
        <authorList>
            <person name="De Miccolis Angelini R.M."/>
            <person name="Landi L."/>
            <person name="Abate D."/>
            <person name="Pollastro S."/>
            <person name="Romanazzi G."/>
            <person name="Faretra F."/>
        </authorList>
    </citation>
    <scope>NUCLEOTIDE SEQUENCE [LARGE SCALE GENOMIC DNA]</scope>
    <source>
        <strain evidence="2 3">Mfrc123</strain>
    </source>
</reference>
<evidence type="ECO:0000259" key="1">
    <source>
        <dbReference type="PROSITE" id="PS51762"/>
    </source>
</evidence>
<proteinExistence type="predicted"/>
<dbReference type="InterPro" id="IPR000757">
    <property type="entry name" value="Beta-glucanase-like"/>
</dbReference>
<dbReference type="AlphaFoldDB" id="A0A5M9JXZ7"/>
<sequence length="265" mass="29000">MAPPSMANYKLIWSDDFVGAAGSKVNKSLWNYETPAKNSNNEKQHYRESAANGGLSGNGTLLITPLKGSDGTWTSARLASWKSFTCEKNHKMIIQAEIKLGNNPAANQRGIWPAFWALGASLNSGGSWPHCGEWDILELTNGSDTNLATIHYGKDRANHKSNGGSTKFDRSQFHTFAIKVDRTADTWEAQTIRWYLDGANYFTVTGKDIGTYEDWVILARSPFYILLNVAVGGDFPKDPDVNTLPGHGSGMEVRYVGVYAGTVAS</sequence>
<dbReference type="SUPFAM" id="SSF49899">
    <property type="entry name" value="Concanavalin A-like lectins/glucanases"/>
    <property type="match status" value="1"/>
</dbReference>
<dbReference type="Gene3D" id="2.60.120.200">
    <property type="match status" value="1"/>
</dbReference>
<dbReference type="VEuPathDB" id="FungiDB:MFRU_001g00870"/>
<organism evidence="2 3">
    <name type="scientific">Monilinia fructicola</name>
    <name type="common">Brown rot fungus</name>
    <name type="synonym">Ciboria fructicola</name>
    <dbReference type="NCBI Taxonomy" id="38448"/>
    <lineage>
        <taxon>Eukaryota</taxon>
        <taxon>Fungi</taxon>
        <taxon>Dikarya</taxon>
        <taxon>Ascomycota</taxon>
        <taxon>Pezizomycotina</taxon>
        <taxon>Leotiomycetes</taxon>
        <taxon>Helotiales</taxon>
        <taxon>Sclerotiniaceae</taxon>
        <taxon>Monilinia</taxon>
    </lineage>
</organism>
<keyword evidence="3" id="KW-1185">Reference proteome</keyword>
<evidence type="ECO:0000313" key="2">
    <source>
        <dbReference type="EMBL" id="KAA8574111.1"/>
    </source>
</evidence>
<dbReference type="Proteomes" id="UP000322873">
    <property type="component" value="Unassembled WGS sequence"/>
</dbReference>
<dbReference type="GO" id="GO:0005975">
    <property type="term" value="P:carbohydrate metabolic process"/>
    <property type="evidence" value="ECO:0007669"/>
    <property type="project" value="InterPro"/>
</dbReference>
<dbReference type="InterPro" id="IPR013320">
    <property type="entry name" value="ConA-like_dom_sf"/>
</dbReference>
<comment type="caution">
    <text evidence="2">The sequence shown here is derived from an EMBL/GenBank/DDBJ whole genome shotgun (WGS) entry which is preliminary data.</text>
</comment>
<name>A0A5M9JXZ7_MONFR</name>